<dbReference type="OrthoDB" id="9815233at2"/>
<feature type="domain" description="Orn/Lys/Arg decarboxylases family 1 pyridoxal-P attachment site" evidence="7">
    <location>
        <begin position="11"/>
        <end position="316"/>
    </location>
</feature>
<evidence type="ECO:0000313" key="11">
    <source>
        <dbReference type="Proteomes" id="UP000029278"/>
    </source>
</evidence>
<dbReference type="InterPro" id="IPR036633">
    <property type="entry name" value="Prn/Lys/Arg_de-COase_C_sf"/>
</dbReference>
<evidence type="ECO:0000256" key="1">
    <source>
        <dbReference type="ARBA" id="ARBA00001933"/>
    </source>
</evidence>
<evidence type="ECO:0000313" key="9">
    <source>
        <dbReference type="EMBL" id="KFM89829.1"/>
    </source>
</evidence>
<feature type="domain" description="Orn/Lys/Arg decarboxylase C-terminal" evidence="8">
    <location>
        <begin position="516"/>
        <end position="561"/>
    </location>
</feature>
<comment type="caution">
    <text evidence="9">The sequence shown here is derived from an EMBL/GenBank/DDBJ whole genome shotgun (WGS) entry which is preliminary data.</text>
</comment>
<evidence type="ECO:0000256" key="5">
    <source>
        <dbReference type="ARBA" id="ARBA00023239"/>
    </source>
</evidence>
<gene>
    <name evidence="9" type="ORF">DJ90_6301</name>
    <name evidence="10" type="ORF">GNQ08_29150</name>
</gene>
<dbReference type="InterPro" id="IPR008286">
    <property type="entry name" value="Prn/Lys/Arg_de-COase_C"/>
</dbReference>
<comment type="similarity">
    <text evidence="2">Belongs to the Orn/Lys/Arg decarboxylase class-I family.</text>
</comment>
<reference evidence="10 12" key="2">
    <citation type="submission" date="2019-11" db="EMBL/GenBank/DDBJ databases">
        <title>Draft genome sequences of five Paenibacillus species of dairy origin.</title>
        <authorList>
            <person name="Olajide A.M."/>
            <person name="Chen S."/>
            <person name="Lapointe G."/>
        </authorList>
    </citation>
    <scope>NUCLEOTIDE SEQUENCE [LARGE SCALE GENOMIC DNA]</scope>
    <source>
        <strain evidence="10 12">3CT49</strain>
    </source>
</reference>
<feature type="compositionally biased region" description="Basic and acidic residues" evidence="6">
    <location>
        <begin position="400"/>
        <end position="409"/>
    </location>
</feature>
<evidence type="ECO:0000259" key="7">
    <source>
        <dbReference type="Pfam" id="PF01276"/>
    </source>
</evidence>
<dbReference type="Pfam" id="PF01276">
    <property type="entry name" value="OKR_DC_1"/>
    <property type="match status" value="1"/>
</dbReference>
<dbReference type="Pfam" id="PF03711">
    <property type="entry name" value="OKR_DC_1_C"/>
    <property type="match status" value="1"/>
</dbReference>
<dbReference type="GeneID" id="77010421"/>
<evidence type="ECO:0000256" key="4">
    <source>
        <dbReference type="ARBA" id="ARBA00022898"/>
    </source>
</evidence>
<keyword evidence="5 9" id="KW-0456">Lyase</keyword>
<dbReference type="Gene3D" id="3.90.105.10">
    <property type="entry name" value="Molybdopterin biosynthesis moea protein, domain 2"/>
    <property type="match status" value="1"/>
</dbReference>
<keyword evidence="10" id="KW-0808">Transferase</keyword>
<dbReference type="SUPFAM" id="SSF53383">
    <property type="entry name" value="PLP-dependent transferases"/>
    <property type="match status" value="1"/>
</dbReference>
<keyword evidence="11" id="KW-1185">Reference proteome</keyword>
<dbReference type="PATRIC" id="fig|44252.3.peg.6415"/>
<dbReference type="AlphaFoldDB" id="A0A090XU82"/>
<dbReference type="STRING" id="44252.DJ90_6301"/>
<sequence length="599" mass="63443">MPEQAQANRAPLYEALMQYMKKNDVSFHVPGHKNGQALRGEMPPEQDLLSRVMEIDATEITGTDDLHHPEGAIREAQQLAAAQFGAEETFFLVGGSTAGNLALILSVCTAPGDVLLVQRNVHKSVIHGLMLAGAHAVFLAPRLDAPSGLATIPPAETVREALRRYPGAKGLLVTHPSYYGMGASLRPLAELCRAHSVPLLVDEAHGAHFGQHPALPESALAQGADGVVQSTHKMLTALTMGAMLHVQGGLIDRALLRQRLAMLQSSSPSYPIMASLDVSRSLLAAQGPALFAGGLAAAAAARSGLDKLPRFGFVKPPGASGGAAAYTIQDPFKLVIYDTTNRWSGYELQQRLEAEGCVPEMSNERYVVLAFGPGTTERDALRLLQALERIAVAAEESEGASEKSKEKAAETTAQPATAAEKREAEQEEEQEEEQEASGGDPAAELSTWNISPDPKPADPAIRNAEVRSQAAAGIGAQVTGTVIDLEPADCGSGIDAEQADVLPGISEPVAFSLAPLSQGEIEAIPVEDSAGRQAAEMIIPYPPGIPLLYPGETITEETRSRLIRLRHSGAKCQGAADPLLLTIQVKKLIKKAGNEPHER</sequence>
<evidence type="ECO:0000313" key="10">
    <source>
        <dbReference type="EMBL" id="MUG26414.1"/>
    </source>
</evidence>
<feature type="region of interest" description="Disordered" evidence="6">
    <location>
        <begin position="394"/>
        <end position="460"/>
    </location>
</feature>
<protein>
    <submittedName>
        <fullName evidence="10">Aminotransferase class I/II-fold pyridoxal phosphate-dependent enzyme</fullName>
    </submittedName>
    <submittedName>
        <fullName evidence="9">Beta-eliminating lyase family protein</fullName>
    </submittedName>
</protein>
<feature type="compositionally biased region" description="Acidic residues" evidence="6">
    <location>
        <begin position="425"/>
        <end position="435"/>
    </location>
</feature>
<evidence type="ECO:0000256" key="6">
    <source>
        <dbReference type="SAM" id="MobiDB-lite"/>
    </source>
</evidence>
<evidence type="ECO:0000259" key="8">
    <source>
        <dbReference type="Pfam" id="PF03711"/>
    </source>
</evidence>
<dbReference type="PANTHER" id="PTHR43277:SF3">
    <property type="entry name" value="DECARBOXYLASE, PUTATIVE-RELATED"/>
    <property type="match status" value="1"/>
</dbReference>
<proteinExistence type="inferred from homology"/>
<organism evidence="9 11">
    <name type="scientific">Paenibacillus macerans</name>
    <name type="common">Bacillus macerans</name>
    <dbReference type="NCBI Taxonomy" id="44252"/>
    <lineage>
        <taxon>Bacteria</taxon>
        <taxon>Bacillati</taxon>
        <taxon>Bacillota</taxon>
        <taxon>Bacilli</taxon>
        <taxon>Bacillales</taxon>
        <taxon>Paenibacillaceae</taxon>
        <taxon>Paenibacillus</taxon>
    </lineage>
</organism>
<keyword evidence="3" id="KW-0210">Decarboxylase</keyword>
<dbReference type="Proteomes" id="UP000442469">
    <property type="component" value="Unassembled WGS sequence"/>
</dbReference>
<dbReference type="Proteomes" id="UP000029278">
    <property type="component" value="Unassembled WGS sequence"/>
</dbReference>
<evidence type="ECO:0000256" key="3">
    <source>
        <dbReference type="ARBA" id="ARBA00022793"/>
    </source>
</evidence>
<dbReference type="InterPro" id="IPR052357">
    <property type="entry name" value="Orn_Lys_Arg_decarboxylase-I"/>
</dbReference>
<dbReference type="CDD" id="cd00615">
    <property type="entry name" value="Orn_deC_like"/>
    <property type="match status" value="1"/>
</dbReference>
<dbReference type="SUPFAM" id="SSF55904">
    <property type="entry name" value="Ornithine decarboxylase C-terminal domain"/>
    <property type="match status" value="1"/>
</dbReference>
<dbReference type="GO" id="GO:0016831">
    <property type="term" value="F:carboxy-lyase activity"/>
    <property type="evidence" value="ECO:0007669"/>
    <property type="project" value="UniProtKB-KW"/>
</dbReference>
<keyword evidence="4" id="KW-0663">Pyridoxal phosphate</keyword>
<dbReference type="Gene3D" id="3.40.640.10">
    <property type="entry name" value="Type I PLP-dependent aspartate aminotransferase-like (Major domain)"/>
    <property type="match status" value="1"/>
</dbReference>
<dbReference type="GO" id="GO:0008483">
    <property type="term" value="F:transaminase activity"/>
    <property type="evidence" value="ECO:0007669"/>
    <property type="project" value="UniProtKB-KW"/>
</dbReference>
<dbReference type="PANTHER" id="PTHR43277">
    <property type="entry name" value="ARGININE DECARBOXYLASE"/>
    <property type="match status" value="1"/>
</dbReference>
<dbReference type="HOGENOM" id="CLU_025925_2_0_9"/>
<dbReference type="InterPro" id="IPR000310">
    <property type="entry name" value="Orn/Lys/Arg_deCO2ase_major_dom"/>
</dbReference>
<dbReference type="EMBL" id="WNZZ01000043">
    <property type="protein sequence ID" value="MUG26414.1"/>
    <property type="molecule type" value="Genomic_DNA"/>
</dbReference>
<comment type="cofactor">
    <cofactor evidence="1">
        <name>pyridoxal 5'-phosphate</name>
        <dbReference type="ChEBI" id="CHEBI:597326"/>
    </cofactor>
</comment>
<accession>A0A090XU82</accession>
<dbReference type="RefSeq" id="WP_036618162.1">
    <property type="nucleotide sequence ID" value="NZ_BOSD01000036.1"/>
</dbReference>
<dbReference type="EMBL" id="JMQA01000059">
    <property type="protein sequence ID" value="KFM89829.1"/>
    <property type="molecule type" value="Genomic_DNA"/>
</dbReference>
<dbReference type="InterPro" id="IPR015421">
    <property type="entry name" value="PyrdxlP-dep_Trfase_major"/>
</dbReference>
<reference evidence="9 11" key="1">
    <citation type="submission" date="2014-04" db="EMBL/GenBank/DDBJ databases">
        <authorList>
            <person name="Bishop-Lilly K.A."/>
            <person name="Broomall S.M."/>
            <person name="Chain P.S."/>
            <person name="Chertkov O."/>
            <person name="Coyne S.R."/>
            <person name="Daligault H.E."/>
            <person name="Davenport K.W."/>
            <person name="Erkkila T."/>
            <person name="Frey K.G."/>
            <person name="Gibbons H.S."/>
            <person name="Gu W."/>
            <person name="Jaissle J."/>
            <person name="Johnson S.L."/>
            <person name="Koroleva G.I."/>
            <person name="Ladner J.T."/>
            <person name="Lo C.-C."/>
            <person name="Minogue T.D."/>
            <person name="Munk C."/>
            <person name="Palacios G.F."/>
            <person name="Redden C.L."/>
            <person name="Rosenzweig C.N."/>
            <person name="Scholz M.B."/>
            <person name="Teshima H."/>
            <person name="Xu Y."/>
        </authorList>
    </citation>
    <scope>NUCLEOTIDE SEQUENCE [LARGE SCALE GENOMIC DNA]</scope>
    <source>
        <strain evidence="9 11">8244</strain>
    </source>
</reference>
<name>A0A090XU82_PAEMA</name>
<evidence type="ECO:0000256" key="2">
    <source>
        <dbReference type="ARBA" id="ARBA00010671"/>
    </source>
</evidence>
<dbReference type="InterPro" id="IPR015424">
    <property type="entry name" value="PyrdxlP-dep_Trfase"/>
</dbReference>
<evidence type="ECO:0000313" key="12">
    <source>
        <dbReference type="Proteomes" id="UP000442469"/>
    </source>
</evidence>
<keyword evidence="10" id="KW-0032">Aminotransferase</keyword>